<sequence length="333" mass="36124">MKHTDGTLLIDQASIEKCLTMKDVVEICDRTFQGFGEGTTINPTKVTLDLGEESAYPPYEGFMNAMPAYVGHLDTAGMKFVGGFLGERRKQGLPYLTGLIVLVNPHTGNFTAILEGAHITNMRTGAQTAIALKYIKKASSIRLGLYGAGMQGHTQTMAISEIFDIEELRVFDSSKESAQRFKENMKPYVKGEIIIADTPEQAADADAVVAVTPSKDKFIRDSWIKPGTVVFPMGSYQECEDALILNADKIIVDHVSQALHRGALKKLHAEGLIEEKHLYATIGELAVGTKTVEDENGRILCIPIGTGALDVAIGQVVLDRIKAQGGGFSFSFV</sequence>
<dbReference type="EC" id="4.3.1.12" evidence="1"/>
<dbReference type="InterPro" id="IPR023401">
    <property type="entry name" value="ODC_N"/>
</dbReference>
<dbReference type="EC" id="1.4.1.1" evidence="1"/>
<name>A0ABS4IY15_9BACL</name>
<dbReference type="PANTHER" id="PTHR13812:SF19">
    <property type="entry name" value="KETIMINE REDUCTASE MU-CRYSTALLIN"/>
    <property type="match status" value="1"/>
</dbReference>
<dbReference type="RefSeq" id="WP_209973482.1">
    <property type="nucleotide sequence ID" value="NZ_JAGGLB010000013.1"/>
</dbReference>
<dbReference type="GO" id="GO:0000286">
    <property type="term" value="F:alanine dehydrogenase activity"/>
    <property type="evidence" value="ECO:0007669"/>
    <property type="project" value="UniProtKB-EC"/>
</dbReference>
<dbReference type="SUPFAM" id="SSF51735">
    <property type="entry name" value="NAD(P)-binding Rossmann-fold domains"/>
    <property type="match status" value="1"/>
</dbReference>
<dbReference type="PANTHER" id="PTHR13812">
    <property type="entry name" value="KETIMINE REDUCTASE MU-CRYSTALLIN"/>
    <property type="match status" value="1"/>
</dbReference>
<dbReference type="InterPro" id="IPR003462">
    <property type="entry name" value="ODC_Mu_crystall"/>
</dbReference>
<comment type="caution">
    <text evidence="1">The sequence shown here is derived from an EMBL/GenBank/DDBJ whole genome shotgun (WGS) entry which is preliminary data.</text>
</comment>
<dbReference type="Gene3D" id="3.30.1780.10">
    <property type="entry name" value="ornithine cyclodeaminase, domain 1"/>
    <property type="match status" value="1"/>
</dbReference>
<organism evidence="1 2">
    <name type="scientific">Paenibacillus eucommiae</name>
    <dbReference type="NCBI Taxonomy" id="1355755"/>
    <lineage>
        <taxon>Bacteria</taxon>
        <taxon>Bacillati</taxon>
        <taxon>Bacillota</taxon>
        <taxon>Bacilli</taxon>
        <taxon>Bacillales</taxon>
        <taxon>Paenibacillaceae</taxon>
        <taxon>Paenibacillus</taxon>
    </lineage>
</organism>
<keyword evidence="1" id="KW-0560">Oxidoreductase</keyword>
<keyword evidence="1" id="KW-0456">Lyase</keyword>
<dbReference type="PIRSF" id="PIRSF001439">
    <property type="entry name" value="CryM"/>
    <property type="match status" value="1"/>
</dbReference>
<accession>A0ABS4IY15</accession>
<keyword evidence="2" id="KW-1185">Reference proteome</keyword>
<dbReference type="EMBL" id="JAGGLB010000013">
    <property type="protein sequence ID" value="MBP1992463.1"/>
    <property type="molecule type" value="Genomic_DNA"/>
</dbReference>
<protein>
    <submittedName>
        <fullName evidence="1">Ornithine cyclodeaminase/alanine dehydrogenase</fullName>
        <ecNumber evidence="1">1.4.1.1</ecNumber>
        <ecNumber evidence="1">4.3.1.12</ecNumber>
    </submittedName>
</protein>
<dbReference type="Proteomes" id="UP001519287">
    <property type="component" value="Unassembled WGS sequence"/>
</dbReference>
<dbReference type="GO" id="GO:0008473">
    <property type="term" value="F:ornithine cyclodeaminase activity"/>
    <property type="evidence" value="ECO:0007669"/>
    <property type="project" value="UniProtKB-EC"/>
</dbReference>
<evidence type="ECO:0000313" key="2">
    <source>
        <dbReference type="Proteomes" id="UP001519287"/>
    </source>
</evidence>
<evidence type="ECO:0000313" key="1">
    <source>
        <dbReference type="EMBL" id="MBP1992463.1"/>
    </source>
</evidence>
<gene>
    <name evidence="1" type="ORF">J2Z66_004071</name>
</gene>
<dbReference type="Pfam" id="PF02423">
    <property type="entry name" value="OCD_Mu_crystall"/>
    <property type="match status" value="1"/>
</dbReference>
<reference evidence="1 2" key="1">
    <citation type="submission" date="2021-03" db="EMBL/GenBank/DDBJ databases">
        <title>Genomic Encyclopedia of Type Strains, Phase IV (KMG-IV): sequencing the most valuable type-strain genomes for metagenomic binning, comparative biology and taxonomic classification.</title>
        <authorList>
            <person name="Goeker M."/>
        </authorList>
    </citation>
    <scope>NUCLEOTIDE SEQUENCE [LARGE SCALE GENOMIC DNA]</scope>
    <source>
        <strain evidence="1 2">DSM 26048</strain>
    </source>
</reference>
<dbReference type="Gene3D" id="3.40.50.720">
    <property type="entry name" value="NAD(P)-binding Rossmann-like Domain"/>
    <property type="match status" value="1"/>
</dbReference>
<proteinExistence type="predicted"/>
<dbReference type="InterPro" id="IPR036291">
    <property type="entry name" value="NAD(P)-bd_dom_sf"/>
</dbReference>